<accession>A0ACB7IK94</accession>
<proteinExistence type="predicted"/>
<gene>
    <name evidence="1" type="ORF">CCMSSC00406_0001307</name>
</gene>
<comment type="caution">
    <text evidence="1">The sequence shown here is derived from an EMBL/GenBank/DDBJ whole genome shotgun (WGS) entry which is preliminary data.</text>
</comment>
<dbReference type="Proteomes" id="UP000824881">
    <property type="component" value="Unassembled WGS sequence"/>
</dbReference>
<reference evidence="1 2" key="1">
    <citation type="journal article" date="2021" name="Appl. Environ. Microbiol.">
        <title>Genetic linkage and physical mapping for an oyster mushroom Pleurotus cornucopiae and QTL analysis for the trait cap color.</title>
        <authorList>
            <person name="Zhang Y."/>
            <person name="Gao W."/>
            <person name="Sonnenberg A."/>
            <person name="Chen Q."/>
            <person name="Zhang J."/>
            <person name="Huang C."/>
        </authorList>
    </citation>
    <scope>NUCLEOTIDE SEQUENCE [LARGE SCALE GENOMIC DNA]</scope>
    <source>
        <strain evidence="1">CCMSSC00406</strain>
    </source>
</reference>
<keyword evidence="2" id="KW-1185">Reference proteome</keyword>
<evidence type="ECO:0000313" key="1">
    <source>
        <dbReference type="EMBL" id="KAG9218579.1"/>
    </source>
</evidence>
<protein>
    <submittedName>
        <fullName evidence="1">Uncharacterized protein</fullName>
    </submittedName>
</protein>
<dbReference type="EMBL" id="WQMT02000009">
    <property type="protein sequence ID" value="KAG9218579.1"/>
    <property type="molecule type" value="Genomic_DNA"/>
</dbReference>
<organism evidence="1 2">
    <name type="scientific">Pleurotus cornucopiae</name>
    <name type="common">Cornucopia mushroom</name>
    <dbReference type="NCBI Taxonomy" id="5321"/>
    <lineage>
        <taxon>Eukaryota</taxon>
        <taxon>Fungi</taxon>
        <taxon>Dikarya</taxon>
        <taxon>Basidiomycota</taxon>
        <taxon>Agaricomycotina</taxon>
        <taxon>Agaricomycetes</taxon>
        <taxon>Agaricomycetidae</taxon>
        <taxon>Agaricales</taxon>
        <taxon>Pleurotineae</taxon>
        <taxon>Pleurotaceae</taxon>
        <taxon>Pleurotus</taxon>
    </lineage>
</organism>
<sequence length="639" mass="70123">MFVWSFVTLGLASAALASPFKRSGGLSVKLSAAAVSVESIDDLKLVAEVTNTGSEDVKVLKYGTVLDDKLPTRVFTVTKDGSTVPFTGIKIQLSLADADDTAYTVIPAGQTVTVNHAVAPLFDFASAGTGKFSFEPVTTFQVAGAAERVANIDDLTKVDATVSAVDVEVTADVAKREIQARNKRAVDICTTSSRKSFIDASYTEAKSLASISSSYVSSRGASDSLYRAYFGATATSRVTSILNAVANENSGSRTLSCTDSFGACSSGVIAYTVISTTNIYFCSIFFNEVATPSLCSGTSVASRNIRGGTTLHEMTHAVAGTDDIGYGCSFDQSLSDSQSIANADNFNSTLTPDAKWFPPTVDTTQECLLPLWKLFGNIDIFLLTTGQTVNDKAANPPLTSAEILKVTRASINVLKALRYDFCLFGSAASNYYGMNSRVAKDVDIIVLSWDVNQEELKETFVQRNKNFFQVKSTNPRATYTVLWYELPGERNCKVDLLRLGDMRLPDIPRNVAYYMPEHREIPLLPLLPLLFLKLIGWSARLKSKLPHWRKKVPNDEDDILYLLDIATSRPDIGRLSSVPWITDAFRRRARARIDRFVQKYPSSIPNWRAIGFRFPREQFEEHYESTGVAIEHYAISAWL</sequence>
<name>A0ACB7IK94_PLECO</name>
<evidence type="ECO:0000313" key="2">
    <source>
        <dbReference type="Proteomes" id="UP000824881"/>
    </source>
</evidence>